<feature type="domain" description="HTH gntR-type" evidence="4">
    <location>
        <begin position="20"/>
        <end position="88"/>
    </location>
</feature>
<proteinExistence type="predicted"/>
<gene>
    <name evidence="5" type="ORF">NFI88_14395</name>
</gene>
<evidence type="ECO:0000256" key="1">
    <source>
        <dbReference type="ARBA" id="ARBA00023015"/>
    </source>
</evidence>
<keyword evidence="6" id="KW-1185">Reference proteome</keyword>
<name>A0ABT1W0A8_9PROT</name>
<dbReference type="PROSITE" id="PS50949">
    <property type="entry name" value="HTH_GNTR"/>
    <property type="match status" value="1"/>
</dbReference>
<dbReference type="Pfam" id="PF00392">
    <property type="entry name" value="GntR"/>
    <property type="match status" value="1"/>
</dbReference>
<evidence type="ECO:0000313" key="6">
    <source>
        <dbReference type="Proteomes" id="UP001524547"/>
    </source>
</evidence>
<dbReference type="CDD" id="cd07377">
    <property type="entry name" value="WHTH_GntR"/>
    <property type="match status" value="1"/>
</dbReference>
<dbReference type="SMART" id="SM00895">
    <property type="entry name" value="FCD"/>
    <property type="match status" value="1"/>
</dbReference>
<reference evidence="5 6" key="1">
    <citation type="submission" date="2022-06" db="EMBL/GenBank/DDBJ databases">
        <title>Rhizosaccharibacter gen. nov. sp. nov. KSS12, endophytic bacteria isolated from sugarcane.</title>
        <authorList>
            <person name="Pitiwittayakul N."/>
        </authorList>
    </citation>
    <scope>NUCLEOTIDE SEQUENCE [LARGE SCALE GENOMIC DNA]</scope>
    <source>
        <strain evidence="5 6">KSS12</strain>
    </source>
</reference>
<sequence>MSPRPRRPAIELGRPVKRRRAAHDLALHRIGSAIVRGDYPVGSLLPPKEELMRALDLSHTTIREALQTLAAKGMIAARARIGTRVLEEAHWNMFDADLLGWRMEVGLSRSLLGMLLEIRQSIEPLAAALAATHRTGADVIRLRELVAMMHDDPKREHGFVDADVEFHKLILGMSGNSFMASLAAVTGTALTASLAMSAPDHDPPLEHLVLQQHAAIVDAIEARDPQAASDAMIAVIRQGWTNLQGLYPRPIARIELLTFPPDEEG</sequence>
<dbReference type="RefSeq" id="WP_422920783.1">
    <property type="nucleotide sequence ID" value="NZ_JAMZEJ010000009.1"/>
</dbReference>
<keyword evidence="1" id="KW-0805">Transcription regulation</keyword>
<dbReference type="InterPro" id="IPR008920">
    <property type="entry name" value="TF_FadR/GntR_C"/>
</dbReference>
<dbReference type="PRINTS" id="PR00035">
    <property type="entry name" value="HTHGNTR"/>
</dbReference>
<accession>A0ABT1W0A8</accession>
<dbReference type="Proteomes" id="UP001524547">
    <property type="component" value="Unassembled WGS sequence"/>
</dbReference>
<dbReference type="PANTHER" id="PTHR43537:SF44">
    <property type="entry name" value="GNTR FAMILY REGULATORY PROTEIN"/>
    <property type="match status" value="1"/>
</dbReference>
<protein>
    <submittedName>
        <fullName evidence="5">FadR family transcriptional regulator</fullName>
    </submittedName>
</protein>
<evidence type="ECO:0000256" key="2">
    <source>
        <dbReference type="ARBA" id="ARBA00023125"/>
    </source>
</evidence>
<dbReference type="SMART" id="SM00345">
    <property type="entry name" value="HTH_GNTR"/>
    <property type="match status" value="1"/>
</dbReference>
<comment type="caution">
    <text evidence="5">The sequence shown here is derived from an EMBL/GenBank/DDBJ whole genome shotgun (WGS) entry which is preliminary data.</text>
</comment>
<dbReference type="InterPro" id="IPR036388">
    <property type="entry name" value="WH-like_DNA-bd_sf"/>
</dbReference>
<organism evidence="5 6">
    <name type="scientific">Rhizosaccharibacter radicis</name>
    <dbReference type="NCBI Taxonomy" id="2782605"/>
    <lineage>
        <taxon>Bacteria</taxon>
        <taxon>Pseudomonadati</taxon>
        <taxon>Pseudomonadota</taxon>
        <taxon>Alphaproteobacteria</taxon>
        <taxon>Acetobacterales</taxon>
        <taxon>Acetobacteraceae</taxon>
        <taxon>Rhizosaccharibacter</taxon>
    </lineage>
</organism>
<keyword evidence="2" id="KW-0238">DNA-binding</keyword>
<keyword evidence="3" id="KW-0804">Transcription</keyword>
<dbReference type="EMBL" id="JAMZEJ010000009">
    <property type="protein sequence ID" value="MCQ8242027.1"/>
    <property type="molecule type" value="Genomic_DNA"/>
</dbReference>
<dbReference type="Gene3D" id="1.20.120.530">
    <property type="entry name" value="GntR ligand-binding domain-like"/>
    <property type="match status" value="1"/>
</dbReference>
<evidence type="ECO:0000313" key="5">
    <source>
        <dbReference type="EMBL" id="MCQ8242027.1"/>
    </source>
</evidence>
<dbReference type="SUPFAM" id="SSF46785">
    <property type="entry name" value="Winged helix' DNA-binding domain"/>
    <property type="match status" value="1"/>
</dbReference>
<dbReference type="Gene3D" id="1.10.10.10">
    <property type="entry name" value="Winged helix-like DNA-binding domain superfamily/Winged helix DNA-binding domain"/>
    <property type="match status" value="1"/>
</dbReference>
<dbReference type="InterPro" id="IPR036390">
    <property type="entry name" value="WH_DNA-bd_sf"/>
</dbReference>
<dbReference type="InterPro" id="IPR011711">
    <property type="entry name" value="GntR_C"/>
</dbReference>
<evidence type="ECO:0000259" key="4">
    <source>
        <dbReference type="PROSITE" id="PS50949"/>
    </source>
</evidence>
<dbReference type="SUPFAM" id="SSF48008">
    <property type="entry name" value="GntR ligand-binding domain-like"/>
    <property type="match status" value="1"/>
</dbReference>
<dbReference type="InterPro" id="IPR000524">
    <property type="entry name" value="Tscrpt_reg_HTH_GntR"/>
</dbReference>
<evidence type="ECO:0000256" key="3">
    <source>
        <dbReference type="ARBA" id="ARBA00023163"/>
    </source>
</evidence>
<dbReference type="Pfam" id="PF07729">
    <property type="entry name" value="FCD"/>
    <property type="match status" value="1"/>
</dbReference>
<dbReference type="PANTHER" id="PTHR43537">
    <property type="entry name" value="TRANSCRIPTIONAL REGULATOR, GNTR FAMILY"/>
    <property type="match status" value="1"/>
</dbReference>